<comment type="caution">
    <text evidence="1">The sequence shown here is derived from an EMBL/GenBank/DDBJ whole genome shotgun (WGS) entry which is preliminary data.</text>
</comment>
<dbReference type="Proteomes" id="UP000499080">
    <property type="component" value="Unassembled WGS sequence"/>
</dbReference>
<organism evidence="1 2">
    <name type="scientific">Araneus ventricosus</name>
    <name type="common">Orbweaver spider</name>
    <name type="synonym">Epeira ventricosa</name>
    <dbReference type="NCBI Taxonomy" id="182803"/>
    <lineage>
        <taxon>Eukaryota</taxon>
        <taxon>Metazoa</taxon>
        <taxon>Ecdysozoa</taxon>
        <taxon>Arthropoda</taxon>
        <taxon>Chelicerata</taxon>
        <taxon>Arachnida</taxon>
        <taxon>Araneae</taxon>
        <taxon>Araneomorphae</taxon>
        <taxon>Entelegynae</taxon>
        <taxon>Araneoidea</taxon>
        <taxon>Araneidae</taxon>
        <taxon>Araneus</taxon>
    </lineage>
</organism>
<name>A0A4Y2JAL6_ARAVE</name>
<evidence type="ECO:0000313" key="1">
    <source>
        <dbReference type="EMBL" id="GBM87323.1"/>
    </source>
</evidence>
<accession>A0A4Y2JAL6</accession>
<gene>
    <name evidence="1" type="ORF">AVEN_53503_1</name>
</gene>
<keyword evidence="2" id="KW-1185">Reference proteome</keyword>
<reference evidence="1 2" key="1">
    <citation type="journal article" date="2019" name="Sci. Rep.">
        <title>Orb-weaving spider Araneus ventricosus genome elucidates the spidroin gene catalogue.</title>
        <authorList>
            <person name="Kono N."/>
            <person name="Nakamura H."/>
            <person name="Ohtoshi R."/>
            <person name="Moran D.A.P."/>
            <person name="Shinohara A."/>
            <person name="Yoshida Y."/>
            <person name="Fujiwara M."/>
            <person name="Mori M."/>
            <person name="Tomita M."/>
            <person name="Arakawa K."/>
        </authorList>
    </citation>
    <scope>NUCLEOTIDE SEQUENCE [LARGE SCALE GENOMIC DNA]</scope>
</reference>
<sequence>MQKNSEGFRTSENDQHTMIFALVPFSDIGEKESDPGSLQKKCKNHYEPSEKRMLPQYSLVQCRNNIHQANDYTALHFVGIQAKVTKSKTIFLRYSQPTHN</sequence>
<evidence type="ECO:0000313" key="2">
    <source>
        <dbReference type="Proteomes" id="UP000499080"/>
    </source>
</evidence>
<dbReference type="AlphaFoldDB" id="A0A4Y2JAL6"/>
<protein>
    <submittedName>
        <fullName evidence="1">Uncharacterized protein</fullName>
    </submittedName>
</protein>
<dbReference type="EMBL" id="BGPR01003373">
    <property type="protein sequence ID" value="GBM87323.1"/>
    <property type="molecule type" value="Genomic_DNA"/>
</dbReference>
<proteinExistence type="predicted"/>